<name>A0A222FPD7_9GAMM</name>
<evidence type="ECO:0000313" key="1">
    <source>
        <dbReference type="EMBL" id="ASP40251.1"/>
    </source>
</evidence>
<dbReference type="AlphaFoldDB" id="A0A222FPD7"/>
<sequence length="191" mass="22298">MFAIPVPAWAQPELSEQLAAKLIDQALRNEPLLWLPFPLPYDVDRASRSKDAQLLAALHDHDLLVREDTMEMVTVESASGTRRQVRVGWRYDYPNETAESQTVEGFYYGRGRLKNIMELSPAYLIGDYYYAEAYIQWYVEDLQDWVTDPVFLQARTLRRSQESFEKPFEKRIFLMHNGTDWGFWQGQPGAL</sequence>
<dbReference type="EMBL" id="CP022530">
    <property type="protein sequence ID" value="ASP40251.1"/>
    <property type="molecule type" value="Genomic_DNA"/>
</dbReference>
<protein>
    <submittedName>
        <fullName evidence="1">Uncharacterized protein</fullName>
    </submittedName>
</protein>
<keyword evidence="2" id="KW-1185">Reference proteome</keyword>
<organism evidence="1 2">
    <name type="scientific">Bacterioplanes sanyensis</name>
    <dbReference type="NCBI Taxonomy" id="1249553"/>
    <lineage>
        <taxon>Bacteria</taxon>
        <taxon>Pseudomonadati</taxon>
        <taxon>Pseudomonadota</taxon>
        <taxon>Gammaproteobacteria</taxon>
        <taxon>Oceanospirillales</taxon>
        <taxon>Oceanospirillaceae</taxon>
        <taxon>Bacterioplanes</taxon>
    </lineage>
</organism>
<accession>A0A222FPD7</accession>
<dbReference type="KEGG" id="bsan:CHH28_16900"/>
<proteinExistence type="predicted"/>
<dbReference type="Proteomes" id="UP000202440">
    <property type="component" value="Chromosome"/>
</dbReference>
<evidence type="ECO:0000313" key="2">
    <source>
        <dbReference type="Proteomes" id="UP000202440"/>
    </source>
</evidence>
<reference evidence="1 2" key="1">
    <citation type="submission" date="2017-07" db="EMBL/GenBank/DDBJ databases">
        <title>Annotated genome sequence of Bacterioplanes sanyensis isolated from Red Sea.</title>
        <authorList>
            <person name="Rehman Z.U."/>
        </authorList>
    </citation>
    <scope>NUCLEOTIDE SEQUENCE [LARGE SCALE GENOMIC DNA]</scope>
    <source>
        <strain evidence="1 2">NV9</strain>
    </source>
</reference>
<gene>
    <name evidence="1" type="ORF">CHH28_16900</name>
</gene>